<keyword evidence="1" id="KW-0812">Transmembrane</keyword>
<dbReference type="EMBL" id="CP126101">
    <property type="protein sequence ID" value="WHY51837.1"/>
    <property type="molecule type" value="Genomic_DNA"/>
</dbReference>
<organism evidence="3 4">
    <name type="scientific">Lysinibacillus pakistanensis</name>
    <dbReference type="NCBI Taxonomy" id="759811"/>
    <lineage>
        <taxon>Bacteria</taxon>
        <taxon>Bacillati</taxon>
        <taxon>Bacillota</taxon>
        <taxon>Bacilli</taxon>
        <taxon>Bacillales</taxon>
        <taxon>Bacillaceae</taxon>
        <taxon>Lysinibacillus</taxon>
    </lineage>
</organism>
<dbReference type="Proteomes" id="UP001178322">
    <property type="component" value="Chromosome"/>
</dbReference>
<gene>
    <name evidence="3" type="ORF">QNH24_00935</name>
</gene>
<evidence type="ECO:0000313" key="4">
    <source>
        <dbReference type="Proteomes" id="UP001178322"/>
    </source>
</evidence>
<feature type="transmembrane region" description="Helical" evidence="1">
    <location>
        <begin position="6"/>
        <end position="31"/>
    </location>
</feature>
<proteinExistence type="predicted"/>
<reference evidence="3" key="1">
    <citation type="submission" date="2023-05" db="EMBL/GenBank/DDBJ databases">
        <title>Comparative genomics of Bacillaceae isolates and their secondary metabolite potential.</title>
        <authorList>
            <person name="Song L."/>
            <person name="Nielsen L.J."/>
            <person name="Mohite O."/>
            <person name="Xu X."/>
            <person name="Weber T."/>
            <person name="Kovacs A.T."/>
        </authorList>
    </citation>
    <scope>NUCLEOTIDE SEQUENCE</scope>
    <source>
        <strain evidence="3">LY1</strain>
    </source>
</reference>
<dbReference type="RefSeq" id="WP_283870333.1">
    <property type="nucleotide sequence ID" value="NZ_CP126101.1"/>
</dbReference>
<evidence type="ECO:0000313" key="3">
    <source>
        <dbReference type="EMBL" id="WHY51837.1"/>
    </source>
</evidence>
<sequence length="381" mass="43422">MSLYTQSIMVAFLITIFLSFALFIPWLIYTYRKYGYLSISKTIIMFSFIFYFLSALCLVLLPFPPTRDTCSLQAADTVHYNLRPFQFIRDILKDSGIALTSPSAWLYITKQPAFFQAFYNFLLLMPFGIYLRYFLKKREYWKRAFIISFLLTLFYEVTQVTGVYGIFNCAYRIFDVDDLMLNSAGAWLGFFLAPIVWALFPSHEAVQAKAAEIAKNDIVKPLSILLAIIIDLFIAQLILVVVGAVVPNNSIFEFFIKFIMYILLFGLVPTITGGATIGMKVLRFTMTSVKGNGIIQKTWRRCFAILATISLLEMIAILGQIKLNMDSPFYVLQIVITLVAFMAALLIRLIIVIHVARVLISGGKRHLFIDEYAGLVATRKK</sequence>
<feature type="transmembrane region" description="Helical" evidence="1">
    <location>
        <begin position="221"/>
        <end position="246"/>
    </location>
</feature>
<accession>A0AAX3WXF3</accession>
<name>A0AAX3WXF3_9BACI</name>
<dbReference type="InterPro" id="IPR053150">
    <property type="entry name" value="Teicoplanin_resist-assoc"/>
</dbReference>
<dbReference type="InterPro" id="IPR006976">
    <property type="entry name" value="VanZ-like"/>
</dbReference>
<feature type="domain" description="VanZ-like" evidence="2">
    <location>
        <begin position="48"/>
        <end position="196"/>
    </location>
</feature>
<dbReference type="PANTHER" id="PTHR36834">
    <property type="entry name" value="MEMBRANE PROTEIN-RELATED"/>
    <property type="match status" value="1"/>
</dbReference>
<feature type="transmembrane region" description="Helical" evidence="1">
    <location>
        <begin position="258"/>
        <end position="282"/>
    </location>
</feature>
<keyword evidence="1" id="KW-0472">Membrane</keyword>
<feature type="transmembrane region" description="Helical" evidence="1">
    <location>
        <begin position="303"/>
        <end position="323"/>
    </location>
</feature>
<protein>
    <submittedName>
        <fullName evidence="3">VanZ family protein</fullName>
    </submittedName>
</protein>
<dbReference type="Pfam" id="PF04892">
    <property type="entry name" value="VanZ"/>
    <property type="match status" value="1"/>
</dbReference>
<feature type="transmembrane region" description="Helical" evidence="1">
    <location>
        <begin position="145"/>
        <end position="167"/>
    </location>
</feature>
<keyword evidence="1" id="KW-1133">Transmembrane helix</keyword>
<feature type="transmembrane region" description="Helical" evidence="1">
    <location>
        <begin position="179"/>
        <end position="200"/>
    </location>
</feature>
<evidence type="ECO:0000259" key="2">
    <source>
        <dbReference type="Pfam" id="PF04892"/>
    </source>
</evidence>
<evidence type="ECO:0000256" key="1">
    <source>
        <dbReference type="SAM" id="Phobius"/>
    </source>
</evidence>
<feature type="transmembrane region" description="Helical" evidence="1">
    <location>
        <begin position="329"/>
        <end position="356"/>
    </location>
</feature>
<feature type="transmembrane region" description="Helical" evidence="1">
    <location>
        <begin position="43"/>
        <end position="63"/>
    </location>
</feature>
<dbReference type="AlphaFoldDB" id="A0AAX3WXF3"/>
<dbReference type="PANTHER" id="PTHR36834:SF1">
    <property type="entry name" value="INTEGRAL MEMBRANE PROTEIN"/>
    <property type="match status" value="1"/>
</dbReference>
<feature type="transmembrane region" description="Helical" evidence="1">
    <location>
        <begin position="113"/>
        <end position="133"/>
    </location>
</feature>